<dbReference type="PANTHER" id="PTHR21136:SF168">
    <property type="entry name" value="VESICLE-ASSOCIATED MEMBRANE PROTEIN 9"/>
    <property type="match status" value="1"/>
</dbReference>
<dbReference type="AlphaFoldDB" id="A0ABD2CB86"/>
<keyword evidence="5" id="KW-1185">Reference proteome</keyword>
<keyword evidence="2" id="KW-0472">Membrane</keyword>
<evidence type="ECO:0000313" key="5">
    <source>
        <dbReference type="Proteomes" id="UP001607303"/>
    </source>
</evidence>
<comment type="caution">
    <text evidence="4">The sequence shown here is derived from an EMBL/GenBank/DDBJ whole genome shotgun (WGS) entry which is preliminary data.</text>
</comment>
<dbReference type="InterPro" id="IPR042855">
    <property type="entry name" value="V_SNARE_CC"/>
</dbReference>
<name>A0ABD2CB86_VESMC</name>
<accession>A0ABD2CB86</accession>
<dbReference type="EMBL" id="JAYRBN010000058">
    <property type="protein sequence ID" value="KAL2742305.1"/>
    <property type="molecule type" value="Genomic_DNA"/>
</dbReference>
<evidence type="ECO:0000313" key="4">
    <source>
        <dbReference type="EMBL" id="KAL2742305.1"/>
    </source>
</evidence>
<organism evidence="4 5">
    <name type="scientific">Vespula maculifrons</name>
    <name type="common">Eastern yellow jacket</name>
    <name type="synonym">Wasp</name>
    <dbReference type="NCBI Taxonomy" id="7453"/>
    <lineage>
        <taxon>Eukaryota</taxon>
        <taxon>Metazoa</taxon>
        <taxon>Ecdysozoa</taxon>
        <taxon>Arthropoda</taxon>
        <taxon>Hexapoda</taxon>
        <taxon>Insecta</taxon>
        <taxon>Pterygota</taxon>
        <taxon>Neoptera</taxon>
        <taxon>Endopterygota</taxon>
        <taxon>Hymenoptera</taxon>
        <taxon>Apocrita</taxon>
        <taxon>Aculeata</taxon>
        <taxon>Vespoidea</taxon>
        <taxon>Vespidae</taxon>
        <taxon>Vespinae</taxon>
        <taxon>Vespula</taxon>
    </lineage>
</organism>
<dbReference type="Pfam" id="PF00957">
    <property type="entry name" value="Synaptobrevin"/>
    <property type="match status" value="1"/>
</dbReference>
<keyword evidence="2" id="KW-0812">Transmembrane</keyword>
<dbReference type="Proteomes" id="UP001607303">
    <property type="component" value="Unassembled WGS sequence"/>
</dbReference>
<feature type="transmembrane region" description="Helical" evidence="2">
    <location>
        <begin position="261"/>
        <end position="284"/>
    </location>
</feature>
<keyword evidence="1" id="KW-0175">Coiled coil</keyword>
<dbReference type="Gene3D" id="3.30.450.50">
    <property type="entry name" value="Longin domain"/>
    <property type="match status" value="1"/>
</dbReference>
<keyword evidence="2" id="KW-1133">Transmembrane helix</keyword>
<evidence type="ECO:0000256" key="1">
    <source>
        <dbReference type="PROSITE-ProRule" id="PRU00290"/>
    </source>
</evidence>
<dbReference type="CDD" id="cd15843">
    <property type="entry name" value="R-SNARE"/>
    <property type="match status" value="1"/>
</dbReference>
<proteinExistence type="predicted"/>
<dbReference type="PROSITE" id="PS50892">
    <property type="entry name" value="V_SNARE"/>
    <property type="match status" value="1"/>
</dbReference>
<protein>
    <submittedName>
        <fullName evidence="4">Vesicle-associated membrane protein 726</fullName>
    </submittedName>
</protein>
<sequence length="287" mass="33130">MRNVFIEFIEIFSSSFGTRVIKRRTRKYRHKIFLPQIIRFRCINTLVSSSNIIVFSFGEIIIKMSVIVHYAVVAFWEKSGCKIVADYLVDPEADCREIALTTIQDIKNLENDRTSLDRGKYMVHLLIGELHYACLTIKPESSSAISQLESCSQIFLDRLRNIYRELPILADLSRDLTNLAVADLSKPLQQIIDEYNQQESNAIPKLEIQLVEIRHMLMDGIQKLIDRGQKLDDLLRKTQTLQITSRKDFHVATKIPRKKNVFLAATAATLMFLSTSLFVFLLYIDIL</sequence>
<reference evidence="4 5" key="1">
    <citation type="journal article" date="2024" name="Ann. Entomol. Soc. Am.">
        <title>Genomic analyses of the southern and eastern yellowjacket wasps (Hymenoptera: Vespidae) reveal evolutionary signatures of social life.</title>
        <authorList>
            <person name="Catto M.A."/>
            <person name="Caine P.B."/>
            <person name="Orr S.E."/>
            <person name="Hunt B.G."/>
            <person name="Goodisman M.A.D."/>
        </authorList>
    </citation>
    <scope>NUCLEOTIDE SEQUENCE [LARGE SCALE GENOMIC DNA]</scope>
    <source>
        <strain evidence="4">232</strain>
        <tissue evidence="4">Head and thorax</tissue>
    </source>
</reference>
<evidence type="ECO:0000259" key="3">
    <source>
        <dbReference type="PROSITE" id="PS50892"/>
    </source>
</evidence>
<evidence type="ECO:0000256" key="2">
    <source>
        <dbReference type="SAM" id="Phobius"/>
    </source>
</evidence>
<feature type="domain" description="V-SNARE coiled-coil homology" evidence="3">
    <location>
        <begin position="202"/>
        <end position="262"/>
    </location>
</feature>
<dbReference type="PANTHER" id="PTHR21136">
    <property type="entry name" value="SNARE PROTEINS"/>
    <property type="match status" value="1"/>
</dbReference>
<gene>
    <name evidence="4" type="ORF">V1477_009934</name>
</gene>
<dbReference type="InterPro" id="IPR051097">
    <property type="entry name" value="Synaptobrevin-like_transport"/>
</dbReference>
<dbReference type="SUPFAM" id="SSF58038">
    <property type="entry name" value="SNARE fusion complex"/>
    <property type="match status" value="1"/>
</dbReference>